<feature type="transmembrane region" description="Helical" evidence="15">
    <location>
        <begin position="719"/>
        <end position="737"/>
    </location>
</feature>
<dbReference type="InterPro" id="IPR059000">
    <property type="entry name" value="ATPase_P-type_domA"/>
</dbReference>
<proteinExistence type="inferred from homology"/>
<gene>
    <name evidence="17" type="ORF">ACFMB1_12750</name>
</gene>
<dbReference type="InterPro" id="IPR001757">
    <property type="entry name" value="P_typ_ATPase"/>
</dbReference>
<evidence type="ECO:0000256" key="8">
    <source>
        <dbReference type="ARBA" id="ARBA00022741"/>
    </source>
</evidence>
<dbReference type="PRINTS" id="PR00119">
    <property type="entry name" value="CATATPASE"/>
</dbReference>
<evidence type="ECO:0000256" key="7">
    <source>
        <dbReference type="ARBA" id="ARBA00022723"/>
    </source>
</evidence>
<dbReference type="InterPro" id="IPR008250">
    <property type="entry name" value="ATPase_P-typ_transduc_dom_A_sf"/>
</dbReference>
<organism evidence="17 18">
    <name type="scientific">Hyphococcus aureus</name>
    <dbReference type="NCBI Taxonomy" id="2666033"/>
    <lineage>
        <taxon>Bacteria</taxon>
        <taxon>Pseudomonadati</taxon>
        <taxon>Pseudomonadota</taxon>
        <taxon>Alphaproteobacteria</taxon>
        <taxon>Parvularculales</taxon>
        <taxon>Parvularculaceae</taxon>
        <taxon>Hyphococcus</taxon>
    </lineage>
</organism>
<keyword evidence="11" id="KW-1278">Translocase</keyword>
<evidence type="ECO:0000256" key="9">
    <source>
        <dbReference type="ARBA" id="ARBA00022840"/>
    </source>
</evidence>
<dbReference type="SUPFAM" id="SSF81653">
    <property type="entry name" value="Calcium ATPase, transduction domain A"/>
    <property type="match status" value="1"/>
</dbReference>
<dbReference type="InterPro" id="IPR023214">
    <property type="entry name" value="HAD_sf"/>
</dbReference>
<dbReference type="RefSeq" id="WP_379882352.1">
    <property type="nucleotide sequence ID" value="NZ_JBHPON010000002.1"/>
</dbReference>
<keyword evidence="8 15" id="KW-0547">Nucleotide-binding</keyword>
<dbReference type="InterPro" id="IPR006121">
    <property type="entry name" value="HMA_dom"/>
</dbReference>
<evidence type="ECO:0000256" key="10">
    <source>
        <dbReference type="ARBA" id="ARBA00022842"/>
    </source>
</evidence>
<dbReference type="Gene3D" id="2.70.150.10">
    <property type="entry name" value="Calcium-transporting ATPase, cytoplasmic transduction domain A"/>
    <property type="match status" value="1"/>
</dbReference>
<comment type="subcellular location">
    <subcellularLocation>
        <location evidence="1">Cell membrane</location>
        <topology evidence="1">Multi-pass membrane protein</topology>
    </subcellularLocation>
</comment>
<dbReference type="Pfam" id="PF00122">
    <property type="entry name" value="E1-E2_ATPase"/>
    <property type="match status" value="1"/>
</dbReference>
<dbReference type="InterPro" id="IPR018303">
    <property type="entry name" value="ATPase_P-typ_P_site"/>
</dbReference>
<dbReference type="SUPFAM" id="SSF55008">
    <property type="entry name" value="HMA, heavy metal-associated domain"/>
    <property type="match status" value="1"/>
</dbReference>
<feature type="transmembrane region" description="Helical" evidence="15">
    <location>
        <begin position="160"/>
        <end position="181"/>
    </location>
</feature>
<keyword evidence="10" id="KW-0460">Magnesium</keyword>
<dbReference type="Gene3D" id="3.30.70.100">
    <property type="match status" value="1"/>
</dbReference>
<evidence type="ECO:0000259" key="16">
    <source>
        <dbReference type="PROSITE" id="PS50846"/>
    </source>
</evidence>
<feature type="transmembrane region" description="Helical" evidence="15">
    <location>
        <begin position="193"/>
        <end position="215"/>
    </location>
</feature>
<dbReference type="InterPro" id="IPR036412">
    <property type="entry name" value="HAD-like_sf"/>
</dbReference>
<protein>
    <submittedName>
        <fullName evidence="17">Heavy metal translocating P-type ATPase</fullName>
    </submittedName>
</protein>
<evidence type="ECO:0000256" key="2">
    <source>
        <dbReference type="ARBA" id="ARBA00006024"/>
    </source>
</evidence>
<dbReference type="NCBIfam" id="TIGR01494">
    <property type="entry name" value="ATPase_P-type"/>
    <property type="match status" value="2"/>
</dbReference>
<evidence type="ECO:0000256" key="5">
    <source>
        <dbReference type="ARBA" id="ARBA00022553"/>
    </source>
</evidence>
<dbReference type="PANTHER" id="PTHR43520">
    <property type="entry name" value="ATP7, ISOFORM B"/>
    <property type="match status" value="1"/>
</dbReference>
<dbReference type="NCBIfam" id="TIGR01525">
    <property type="entry name" value="ATPase-IB_hvy"/>
    <property type="match status" value="1"/>
</dbReference>
<dbReference type="InterPro" id="IPR036163">
    <property type="entry name" value="HMA_dom_sf"/>
</dbReference>
<dbReference type="PRINTS" id="PR00943">
    <property type="entry name" value="CUATPASE"/>
</dbReference>
<dbReference type="PROSITE" id="PS50846">
    <property type="entry name" value="HMA_2"/>
    <property type="match status" value="1"/>
</dbReference>
<evidence type="ECO:0000256" key="3">
    <source>
        <dbReference type="ARBA" id="ARBA00022448"/>
    </source>
</evidence>
<keyword evidence="3" id="KW-0813">Transport</keyword>
<dbReference type="PANTHER" id="PTHR43520:SF5">
    <property type="entry name" value="CATION-TRANSPORTING P-TYPE ATPASE-RELATED"/>
    <property type="match status" value="1"/>
</dbReference>
<comment type="similarity">
    <text evidence="2 15">Belongs to the cation transport ATPase (P-type) (TC 3.A.3) family. Type IB subfamily.</text>
</comment>
<keyword evidence="13" id="KW-0406">Ion transport</keyword>
<dbReference type="EMBL" id="JBHPON010000002">
    <property type="protein sequence ID" value="MFC6036417.1"/>
    <property type="molecule type" value="Genomic_DNA"/>
</dbReference>
<evidence type="ECO:0000256" key="13">
    <source>
        <dbReference type="ARBA" id="ARBA00023065"/>
    </source>
</evidence>
<evidence type="ECO:0000256" key="1">
    <source>
        <dbReference type="ARBA" id="ARBA00004651"/>
    </source>
</evidence>
<accession>A0ABW1L0K5</accession>
<keyword evidence="4 15" id="KW-1003">Cell membrane</keyword>
<feature type="transmembrane region" description="Helical" evidence="15">
    <location>
        <begin position="693"/>
        <end position="713"/>
    </location>
</feature>
<dbReference type="Proteomes" id="UP001596116">
    <property type="component" value="Unassembled WGS sequence"/>
</dbReference>
<evidence type="ECO:0000313" key="18">
    <source>
        <dbReference type="Proteomes" id="UP001596116"/>
    </source>
</evidence>
<keyword evidence="12 15" id="KW-1133">Transmembrane helix</keyword>
<dbReference type="Gene3D" id="3.40.1110.10">
    <property type="entry name" value="Calcium-transporting ATPase, cytoplasmic domain N"/>
    <property type="match status" value="1"/>
</dbReference>
<keyword evidence="6 15" id="KW-0812">Transmembrane</keyword>
<evidence type="ECO:0000256" key="6">
    <source>
        <dbReference type="ARBA" id="ARBA00022692"/>
    </source>
</evidence>
<feature type="transmembrane region" description="Helical" evidence="15">
    <location>
        <begin position="221"/>
        <end position="239"/>
    </location>
</feature>
<keyword evidence="5" id="KW-0597">Phosphoprotein</keyword>
<evidence type="ECO:0000256" key="4">
    <source>
        <dbReference type="ARBA" id="ARBA00022475"/>
    </source>
</evidence>
<dbReference type="InterPro" id="IPR023298">
    <property type="entry name" value="ATPase_P-typ_TM_dom_sf"/>
</dbReference>
<sequence>MSAIQTLVPAPGCPSGLEPAADAGVIDPAPFVRRTKDGARALELSVYGAKCGGCISKIEGGLNALPGVENARLNLSTGKLAISWRGEAIRPRDITEKISDLGYRAAPFDPQAAVQENDAEGKFLLRCLAVAGFAMANIMLLSVAVWAGAGGEMGPATMMMMHWISGMIAIPAAMFAGRPFFRSAWSALRKGSANMDVPISLAVILSLGISVFETLNHGTEAYFDAAVMLLFFLLIGRFLDHRLRAKAREAAQSLLALQATTASRLKADGTLEAVSARDINPEDRILLSPGDRAPVNGIVEDGASEVDVSLVTGESAPAHMKTGDTLYSGVLNMSSRLVMRATARAEDSLIADLTRLIEAGEQGKSKYVRLADRAAALYVPVVHTLALATFVGWLVIGDASLRVAAMNAIAVLIITCPCALGLAAPAVQVVATGRLFKEGVLVKSGDALERLAEVDAFVFDKTGTLTLGRMRLSNRDEISDEMLMQAASLARASRHPLARAVVMAAGAGKLADDVHDAPGYGVEGVINGDKARFGRADWVGAKSDGDNAVSEAWFKLGDTAPVRFLFEDSLRSEAAETIAALDHRGITSEMLTGDRRAPAARIAEAAGLTAWHAEMTPADKIGRLKELADKGVKTAMVGDGLNDAPALAAAHASLSPGTAADASQAAADFVFQGDSMAPVLTAFDVAKQARKRVLENFGFAALYNACAIPLAVFGFVTPLIAALAMSGSSVIVTLNALRMKTKKARALEMEA</sequence>
<dbReference type="PROSITE" id="PS00154">
    <property type="entry name" value="ATPASE_E1_E2"/>
    <property type="match status" value="1"/>
</dbReference>
<feature type="transmembrane region" description="Helical" evidence="15">
    <location>
        <begin position="375"/>
        <end position="396"/>
    </location>
</feature>
<dbReference type="SUPFAM" id="SSF81665">
    <property type="entry name" value="Calcium ATPase, transmembrane domain M"/>
    <property type="match status" value="1"/>
</dbReference>
<dbReference type="InterPro" id="IPR027256">
    <property type="entry name" value="P-typ_ATPase_IB"/>
</dbReference>
<evidence type="ECO:0000256" key="11">
    <source>
        <dbReference type="ARBA" id="ARBA00022967"/>
    </source>
</evidence>
<dbReference type="CDD" id="cd00371">
    <property type="entry name" value="HMA"/>
    <property type="match status" value="1"/>
</dbReference>
<dbReference type="SUPFAM" id="SSF56784">
    <property type="entry name" value="HAD-like"/>
    <property type="match status" value="1"/>
</dbReference>
<evidence type="ECO:0000256" key="15">
    <source>
        <dbReference type="RuleBase" id="RU362081"/>
    </source>
</evidence>
<dbReference type="NCBIfam" id="TIGR01511">
    <property type="entry name" value="ATPase-IB1_Cu"/>
    <property type="match status" value="1"/>
</dbReference>
<evidence type="ECO:0000256" key="12">
    <source>
        <dbReference type="ARBA" id="ARBA00022989"/>
    </source>
</evidence>
<dbReference type="Pfam" id="PF00403">
    <property type="entry name" value="HMA"/>
    <property type="match status" value="1"/>
</dbReference>
<name>A0ABW1L0K5_9PROT</name>
<keyword evidence="7 15" id="KW-0479">Metal-binding</keyword>
<keyword evidence="14 15" id="KW-0472">Membrane</keyword>
<dbReference type="InterPro" id="IPR023299">
    <property type="entry name" value="ATPase_P-typ_cyto_dom_N"/>
</dbReference>
<dbReference type="NCBIfam" id="TIGR01512">
    <property type="entry name" value="ATPase-IB2_Cd"/>
    <property type="match status" value="1"/>
</dbReference>
<evidence type="ECO:0000256" key="14">
    <source>
        <dbReference type="ARBA" id="ARBA00023136"/>
    </source>
</evidence>
<keyword evidence="18" id="KW-1185">Reference proteome</keyword>
<feature type="domain" description="HMA" evidence="16">
    <location>
        <begin position="40"/>
        <end position="106"/>
    </location>
</feature>
<feature type="transmembrane region" description="Helical" evidence="15">
    <location>
        <begin position="123"/>
        <end position="148"/>
    </location>
</feature>
<reference evidence="17 18" key="1">
    <citation type="submission" date="2024-09" db="EMBL/GenBank/DDBJ databases">
        <authorList>
            <person name="Zhang Z.-H."/>
        </authorList>
    </citation>
    <scope>NUCLEOTIDE SEQUENCE [LARGE SCALE GENOMIC DNA]</scope>
    <source>
        <strain evidence="17 18">HHTR114</strain>
    </source>
</reference>
<keyword evidence="9 15" id="KW-0067">ATP-binding</keyword>
<comment type="caution">
    <text evidence="17">The sequence shown here is derived from an EMBL/GenBank/DDBJ whole genome shotgun (WGS) entry which is preliminary data.</text>
</comment>
<evidence type="ECO:0000313" key="17">
    <source>
        <dbReference type="EMBL" id="MFC6036417.1"/>
    </source>
</evidence>
<feature type="transmembrane region" description="Helical" evidence="15">
    <location>
        <begin position="408"/>
        <end position="427"/>
    </location>
</feature>
<dbReference type="Pfam" id="PF00702">
    <property type="entry name" value="Hydrolase"/>
    <property type="match status" value="1"/>
</dbReference>
<dbReference type="Gene3D" id="3.40.50.1000">
    <property type="entry name" value="HAD superfamily/HAD-like"/>
    <property type="match status" value="1"/>
</dbReference>